<proteinExistence type="predicted"/>
<dbReference type="InterPro" id="IPR010093">
    <property type="entry name" value="SinI_DNA-bd"/>
</dbReference>
<organism evidence="2 3">
    <name type="scientific">Aphanizomenon flos-aquae FACHB-1040</name>
    <dbReference type="NCBI Taxonomy" id="2692887"/>
    <lineage>
        <taxon>Bacteria</taxon>
        <taxon>Bacillati</taxon>
        <taxon>Cyanobacteriota</taxon>
        <taxon>Cyanophyceae</taxon>
        <taxon>Nostocales</taxon>
        <taxon>Aphanizomenonaceae</taxon>
        <taxon>Aphanizomenon</taxon>
    </lineage>
</organism>
<evidence type="ECO:0000313" key="3">
    <source>
        <dbReference type="Proteomes" id="UP000606721"/>
    </source>
</evidence>
<gene>
    <name evidence="2" type="ORF">H6F99_14525</name>
</gene>
<evidence type="ECO:0000313" key="2">
    <source>
        <dbReference type="EMBL" id="MBD2279463.1"/>
    </source>
</evidence>
<name>A0ABR8BWZ3_APHFL</name>
<dbReference type="InterPro" id="IPR009061">
    <property type="entry name" value="DNA-bd_dom_put_sf"/>
</dbReference>
<dbReference type="Proteomes" id="UP000606721">
    <property type="component" value="Unassembled WGS sequence"/>
</dbReference>
<keyword evidence="3" id="KW-1185">Reference proteome</keyword>
<comment type="caution">
    <text evidence="2">The sequence shown here is derived from an EMBL/GenBank/DDBJ whole genome shotgun (WGS) entry which is preliminary data.</text>
</comment>
<feature type="domain" description="Helix-turn-helix" evidence="1">
    <location>
        <begin position="84"/>
        <end position="132"/>
    </location>
</feature>
<sequence length="162" mass="18604">MKNIMPVQNQPVEAIKSHFHVVEEQLSIKHLENLLKAQPSQPKLVAADGQEIIIPDSVYKILLQAVHAMALGKVISIVPQEQKLTTQEAADLLKVSRPYLIKLLDQGEIPCIRVGTHRRVRFDDLMKYKEERDTKRREGIKQFTQFLEAEGFYDDESSELDQ</sequence>
<dbReference type="EMBL" id="JACJQT010000036">
    <property type="protein sequence ID" value="MBD2279463.1"/>
    <property type="molecule type" value="Genomic_DNA"/>
</dbReference>
<dbReference type="InterPro" id="IPR041657">
    <property type="entry name" value="HTH_17"/>
</dbReference>
<dbReference type="SUPFAM" id="SSF46955">
    <property type="entry name" value="Putative DNA-binding domain"/>
    <property type="match status" value="1"/>
</dbReference>
<evidence type="ECO:0000259" key="1">
    <source>
        <dbReference type="Pfam" id="PF12728"/>
    </source>
</evidence>
<accession>A0ABR8BWZ3</accession>
<protein>
    <submittedName>
        <fullName evidence="2">Helix-turn-helix domain-containing protein</fullName>
    </submittedName>
</protein>
<dbReference type="NCBIfam" id="TIGR01764">
    <property type="entry name" value="excise"/>
    <property type="match status" value="1"/>
</dbReference>
<reference evidence="2 3" key="1">
    <citation type="journal article" date="2020" name="ISME J.">
        <title>Comparative genomics reveals insights into cyanobacterial evolution and habitat adaptation.</title>
        <authorList>
            <person name="Chen M.Y."/>
            <person name="Teng W.K."/>
            <person name="Zhao L."/>
            <person name="Hu C.X."/>
            <person name="Zhou Y.K."/>
            <person name="Han B.P."/>
            <person name="Song L.R."/>
            <person name="Shu W.S."/>
        </authorList>
    </citation>
    <scope>NUCLEOTIDE SEQUENCE [LARGE SCALE GENOMIC DNA]</scope>
    <source>
        <strain evidence="2 3">FACHB-1040</strain>
    </source>
</reference>
<dbReference type="Pfam" id="PF12728">
    <property type="entry name" value="HTH_17"/>
    <property type="match status" value="1"/>
</dbReference>